<accession>A0A6A6X0Z5</accession>
<dbReference type="InterPro" id="IPR002938">
    <property type="entry name" value="FAD-bd"/>
</dbReference>
<reference evidence="5" key="1">
    <citation type="journal article" date="2020" name="Stud. Mycol.">
        <title>101 Dothideomycetes genomes: a test case for predicting lifestyles and emergence of pathogens.</title>
        <authorList>
            <person name="Haridas S."/>
            <person name="Albert R."/>
            <person name="Binder M."/>
            <person name="Bloem J."/>
            <person name="Labutti K."/>
            <person name="Salamov A."/>
            <person name="Andreopoulos B."/>
            <person name="Baker S."/>
            <person name="Barry K."/>
            <person name="Bills G."/>
            <person name="Bluhm B."/>
            <person name="Cannon C."/>
            <person name="Castanera R."/>
            <person name="Culley D."/>
            <person name="Daum C."/>
            <person name="Ezra D."/>
            <person name="Gonzalez J."/>
            <person name="Henrissat B."/>
            <person name="Kuo A."/>
            <person name="Liang C."/>
            <person name="Lipzen A."/>
            <person name="Lutzoni F."/>
            <person name="Magnuson J."/>
            <person name="Mondo S."/>
            <person name="Nolan M."/>
            <person name="Ohm R."/>
            <person name="Pangilinan J."/>
            <person name="Park H.-J."/>
            <person name="Ramirez L."/>
            <person name="Alfaro M."/>
            <person name="Sun H."/>
            <person name="Tritt A."/>
            <person name="Yoshinaga Y."/>
            <person name="Zwiers L.-H."/>
            <person name="Turgeon B."/>
            <person name="Goodwin S."/>
            <person name="Spatafora J."/>
            <person name="Crous P."/>
            <person name="Grigoriev I."/>
        </authorList>
    </citation>
    <scope>NUCLEOTIDE SEQUENCE</scope>
    <source>
        <strain evidence="5">CBS 109.77</strain>
    </source>
</reference>
<dbReference type="GO" id="GO:0071949">
    <property type="term" value="F:FAD binding"/>
    <property type="evidence" value="ECO:0007669"/>
    <property type="project" value="InterPro"/>
</dbReference>
<keyword evidence="1" id="KW-0285">Flavoprotein</keyword>
<dbReference type="Gene3D" id="3.50.50.60">
    <property type="entry name" value="FAD/NAD(P)-binding domain"/>
    <property type="match status" value="1"/>
</dbReference>
<keyword evidence="6" id="KW-1185">Reference proteome</keyword>
<dbReference type="AlphaFoldDB" id="A0A6A6X0Z5"/>
<sequence length="434" mass="47263">MTERTKLQVAIVGGGIAGLTAAIALKSHAGIDVQIYERASKLQEIGASIALGPNGLRTLDQLGIQNALDESIAFRNTKTRLPHIYCHYKTNEVVLAQKHVGQVDDRHLTSRYHRPHLQQALLEHIDPAQLHLGKAFQSVIFDNSTEKLFIKFIDGTVATADILLGSDGIHSPIRQQFVPSSGTKWTGWVTFRSVFPFSHVSHIPDLPEEASHFHGPDRTLFQSRLGKGLYTVVGSYQSDPDAADAPYKDATWNSDGDTKVLKEYYKDWSPLIRAIVDAVPYTRIYPNAAAHGLDTWVLGNGRVTLAGDAAHAHGGAFAAGGSLAIDDAWAFAASILEICPKNATVLPSGDDIARALGVYERTRKPHTDRVLSTVHEGNKAKVANIGKAVTDEELRARIVSGSGDKAWIHEHDVQAAFRDALAKEVTSSRTEARL</sequence>
<feature type="domain" description="FAD-binding" evidence="4">
    <location>
        <begin position="7"/>
        <end position="338"/>
    </location>
</feature>
<dbReference type="InterPro" id="IPR036188">
    <property type="entry name" value="FAD/NAD-bd_sf"/>
</dbReference>
<dbReference type="GO" id="GO:0044550">
    <property type="term" value="P:secondary metabolite biosynthetic process"/>
    <property type="evidence" value="ECO:0007669"/>
    <property type="project" value="TreeGrafter"/>
</dbReference>
<dbReference type="SUPFAM" id="SSF54373">
    <property type="entry name" value="FAD-linked reductases, C-terminal domain"/>
    <property type="match status" value="1"/>
</dbReference>
<dbReference type="OrthoDB" id="417877at2759"/>
<proteinExistence type="predicted"/>
<dbReference type="Pfam" id="PF01494">
    <property type="entry name" value="FAD_binding_3"/>
    <property type="match status" value="1"/>
</dbReference>
<dbReference type="PANTHER" id="PTHR46720">
    <property type="entry name" value="HYDROXYLASE, PUTATIVE (AFU_ORTHOLOGUE AFUA_3G01460)-RELATED"/>
    <property type="match status" value="1"/>
</dbReference>
<dbReference type="SUPFAM" id="SSF51905">
    <property type="entry name" value="FAD/NAD(P)-binding domain"/>
    <property type="match status" value="1"/>
</dbReference>
<protein>
    <submittedName>
        <fullName evidence="5">Salicylate 1-monooxygenase</fullName>
    </submittedName>
</protein>
<keyword evidence="5" id="KW-0503">Monooxygenase</keyword>
<keyword evidence="2" id="KW-0274">FAD</keyword>
<dbReference type="PANTHER" id="PTHR46720:SF3">
    <property type="entry name" value="FAD-BINDING DOMAIN-CONTAINING PROTEIN-RELATED"/>
    <property type="match status" value="1"/>
</dbReference>
<organism evidence="5 6">
    <name type="scientific">Melanomma pulvis-pyrius CBS 109.77</name>
    <dbReference type="NCBI Taxonomy" id="1314802"/>
    <lineage>
        <taxon>Eukaryota</taxon>
        <taxon>Fungi</taxon>
        <taxon>Dikarya</taxon>
        <taxon>Ascomycota</taxon>
        <taxon>Pezizomycotina</taxon>
        <taxon>Dothideomycetes</taxon>
        <taxon>Pleosporomycetidae</taxon>
        <taxon>Pleosporales</taxon>
        <taxon>Melanommataceae</taxon>
        <taxon>Melanomma</taxon>
    </lineage>
</organism>
<evidence type="ECO:0000313" key="5">
    <source>
        <dbReference type="EMBL" id="KAF2789825.1"/>
    </source>
</evidence>
<evidence type="ECO:0000259" key="4">
    <source>
        <dbReference type="Pfam" id="PF01494"/>
    </source>
</evidence>
<evidence type="ECO:0000313" key="6">
    <source>
        <dbReference type="Proteomes" id="UP000799757"/>
    </source>
</evidence>
<dbReference type="InterPro" id="IPR051104">
    <property type="entry name" value="FAD_monoxygenase"/>
</dbReference>
<dbReference type="EMBL" id="MU002110">
    <property type="protein sequence ID" value="KAF2789825.1"/>
    <property type="molecule type" value="Genomic_DNA"/>
</dbReference>
<keyword evidence="3" id="KW-0560">Oxidoreductase</keyword>
<name>A0A6A6X0Z5_9PLEO</name>
<dbReference type="Proteomes" id="UP000799757">
    <property type="component" value="Unassembled WGS sequence"/>
</dbReference>
<evidence type="ECO:0000256" key="3">
    <source>
        <dbReference type="ARBA" id="ARBA00023002"/>
    </source>
</evidence>
<gene>
    <name evidence="5" type="ORF">K505DRAFT_377940</name>
</gene>
<evidence type="ECO:0000256" key="1">
    <source>
        <dbReference type="ARBA" id="ARBA00022630"/>
    </source>
</evidence>
<evidence type="ECO:0000256" key="2">
    <source>
        <dbReference type="ARBA" id="ARBA00022827"/>
    </source>
</evidence>
<dbReference type="PRINTS" id="PR00420">
    <property type="entry name" value="RNGMNOXGNASE"/>
</dbReference>
<dbReference type="GO" id="GO:0004497">
    <property type="term" value="F:monooxygenase activity"/>
    <property type="evidence" value="ECO:0007669"/>
    <property type="project" value="UniProtKB-KW"/>
</dbReference>